<dbReference type="CDD" id="cd04724">
    <property type="entry name" value="Tryptophan_synthase_alpha"/>
    <property type="match status" value="1"/>
</dbReference>
<comment type="subunit">
    <text evidence="2">Tetramer of two alpha and two beta chains.</text>
</comment>
<keyword evidence="7 10" id="KW-0456">Lyase</keyword>
<dbReference type="NCBIfam" id="TIGR00262">
    <property type="entry name" value="trpA"/>
    <property type="match status" value="1"/>
</dbReference>
<dbReference type="AlphaFoldDB" id="A0A417YYE2"/>
<protein>
    <recommendedName>
        <fullName evidence="3">tryptophan synthase</fullName>
        <ecNumber evidence="3">4.2.1.20</ecNumber>
    </recommendedName>
</protein>
<evidence type="ECO:0000256" key="5">
    <source>
        <dbReference type="ARBA" id="ARBA00022822"/>
    </source>
</evidence>
<dbReference type="PANTHER" id="PTHR43406:SF1">
    <property type="entry name" value="TRYPTOPHAN SYNTHASE ALPHA CHAIN, CHLOROPLASTIC"/>
    <property type="match status" value="1"/>
</dbReference>
<dbReference type="EC" id="4.2.1.20" evidence="3"/>
<evidence type="ECO:0000313" key="11">
    <source>
        <dbReference type="Proteomes" id="UP000284416"/>
    </source>
</evidence>
<comment type="pathway">
    <text evidence="1">Amino-acid biosynthesis; L-tryptophan biosynthesis; L-tryptophan from chorismate: step 5/5.</text>
</comment>
<evidence type="ECO:0000256" key="2">
    <source>
        <dbReference type="ARBA" id="ARBA00011270"/>
    </source>
</evidence>
<evidence type="ECO:0000313" key="10">
    <source>
        <dbReference type="EMBL" id="RHW42751.1"/>
    </source>
</evidence>
<organism evidence="10 11">
    <name type="scientific">Neobacillus notoginsengisoli</name>
    <dbReference type="NCBI Taxonomy" id="1578198"/>
    <lineage>
        <taxon>Bacteria</taxon>
        <taxon>Bacillati</taxon>
        <taxon>Bacillota</taxon>
        <taxon>Bacilli</taxon>
        <taxon>Bacillales</taxon>
        <taxon>Bacillaceae</taxon>
        <taxon>Neobacillus</taxon>
    </lineage>
</organism>
<comment type="caution">
    <text evidence="10">The sequence shown here is derived from an EMBL/GenBank/DDBJ whole genome shotgun (WGS) entry which is preliminary data.</text>
</comment>
<dbReference type="EMBL" id="QWEG01000002">
    <property type="protein sequence ID" value="RHW42751.1"/>
    <property type="molecule type" value="Genomic_DNA"/>
</dbReference>
<keyword evidence="6" id="KW-0057">Aromatic amino acid biosynthesis</keyword>
<dbReference type="InterPro" id="IPR011060">
    <property type="entry name" value="RibuloseP-bd_barrel"/>
</dbReference>
<keyword evidence="11" id="KW-1185">Reference proteome</keyword>
<evidence type="ECO:0000256" key="9">
    <source>
        <dbReference type="RuleBase" id="RU003662"/>
    </source>
</evidence>
<accession>A0A417YYE2</accession>
<sequence length="261" mass="28787">MKSLQEDLLKKVRNQKQTFLAGYFVAGDPGVTESIQYMKAAVREGLDVIEVGIPSGNPFLEGEVISRAHGRIISDFETEQDTLDFLAALRKEVEVPIWIMGYSNDVVKSGLYKDIFAQNLADCFIIPDLPLQEALELKRELPGRLIPVINDGMADTEITQYVDGCPVVYCQIYRGKTGSVIPDFSSLPTFRARMRKITDAALMAGFGIKSARDVGQVLGAGFDGVVVGSQIVRLIEKNNQTSYNAFIRVLASMKETGKIRS</sequence>
<evidence type="ECO:0000256" key="4">
    <source>
        <dbReference type="ARBA" id="ARBA00022605"/>
    </source>
</evidence>
<dbReference type="UniPathway" id="UPA00035">
    <property type="reaction ID" value="UER00044"/>
</dbReference>
<gene>
    <name evidence="10" type="primary">trpA</name>
    <name evidence="10" type="ORF">D1B31_03980</name>
</gene>
<evidence type="ECO:0000256" key="8">
    <source>
        <dbReference type="ARBA" id="ARBA00049047"/>
    </source>
</evidence>
<evidence type="ECO:0000256" key="7">
    <source>
        <dbReference type="ARBA" id="ARBA00023239"/>
    </source>
</evidence>
<evidence type="ECO:0000256" key="3">
    <source>
        <dbReference type="ARBA" id="ARBA00012043"/>
    </source>
</evidence>
<reference evidence="10 11" key="1">
    <citation type="journal article" date="2017" name="Int. J. Syst. Evol. Microbiol.">
        <title>Bacillus notoginsengisoli sp. nov., a novel bacterium isolated from the rhizosphere of Panax notoginseng.</title>
        <authorList>
            <person name="Zhang M.Y."/>
            <person name="Cheng J."/>
            <person name="Cai Y."/>
            <person name="Zhang T.Y."/>
            <person name="Wu Y.Y."/>
            <person name="Manikprabhu D."/>
            <person name="Li W.J."/>
            <person name="Zhang Y.X."/>
        </authorList>
    </citation>
    <scope>NUCLEOTIDE SEQUENCE [LARGE SCALE GENOMIC DNA]</scope>
    <source>
        <strain evidence="10 11">JCM 30743</strain>
    </source>
</reference>
<keyword evidence="5" id="KW-0822">Tryptophan biosynthesis</keyword>
<dbReference type="InterPro" id="IPR013785">
    <property type="entry name" value="Aldolase_TIM"/>
</dbReference>
<dbReference type="GO" id="GO:0004834">
    <property type="term" value="F:tryptophan synthase activity"/>
    <property type="evidence" value="ECO:0007669"/>
    <property type="project" value="UniProtKB-EC"/>
</dbReference>
<name>A0A417YYE2_9BACI</name>
<dbReference type="Proteomes" id="UP000284416">
    <property type="component" value="Unassembled WGS sequence"/>
</dbReference>
<evidence type="ECO:0000256" key="1">
    <source>
        <dbReference type="ARBA" id="ARBA00004733"/>
    </source>
</evidence>
<dbReference type="SUPFAM" id="SSF51366">
    <property type="entry name" value="Ribulose-phoshate binding barrel"/>
    <property type="match status" value="1"/>
</dbReference>
<comment type="catalytic activity">
    <reaction evidence="8">
        <text>(1S,2R)-1-C-(indol-3-yl)glycerol 3-phosphate + L-serine = D-glyceraldehyde 3-phosphate + L-tryptophan + H2O</text>
        <dbReference type="Rhea" id="RHEA:10532"/>
        <dbReference type="ChEBI" id="CHEBI:15377"/>
        <dbReference type="ChEBI" id="CHEBI:33384"/>
        <dbReference type="ChEBI" id="CHEBI:57912"/>
        <dbReference type="ChEBI" id="CHEBI:58866"/>
        <dbReference type="ChEBI" id="CHEBI:59776"/>
        <dbReference type="EC" id="4.2.1.20"/>
    </reaction>
</comment>
<dbReference type="Gene3D" id="3.20.20.70">
    <property type="entry name" value="Aldolase class I"/>
    <property type="match status" value="1"/>
</dbReference>
<dbReference type="GO" id="GO:0005829">
    <property type="term" value="C:cytosol"/>
    <property type="evidence" value="ECO:0007669"/>
    <property type="project" value="TreeGrafter"/>
</dbReference>
<comment type="similarity">
    <text evidence="9">Belongs to the TrpA family.</text>
</comment>
<evidence type="ECO:0000256" key="6">
    <source>
        <dbReference type="ARBA" id="ARBA00023141"/>
    </source>
</evidence>
<dbReference type="InterPro" id="IPR002028">
    <property type="entry name" value="Trp_synthase_suA"/>
</dbReference>
<dbReference type="PANTHER" id="PTHR43406">
    <property type="entry name" value="TRYPTOPHAN SYNTHASE, ALPHA CHAIN"/>
    <property type="match status" value="1"/>
</dbReference>
<dbReference type="Pfam" id="PF00290">
    <property type="entry name" value="Trp_syntA"/>
    <property type="match status" value="1"/>
</dbReference>
<proteinExistence type="inferred from homology"/>
<keyword evidence="4" id="KW-0028">Amino-acid biosynthesis</keyword>